<reference evidence="2" key="3">
    <citation type="journal article" date="2017" name="Nature">
        <title>Genome sequence of the progenitor of the wheat D genome Aegilops tauschii.</title>
        <authorList>
            <person name="Luo M.C."/>
            <person name="Gu Y.Q."/>
            <person name="Puiu D."/>
            <person name="Wang H."/>
            <person name="Twardziok S.O."/>
            <person name="Deal K.R."/>
            <person name="Huo N."/>
            <person name="Zhu T."/>
            <person name="Wang L."/>
            <person name="Wang Y."/>
            <person name="McGuire P.E."/>
            <person name="Liu S."/>
            <person name="Long H."/>
            <person name="Ramasamy R.K."/>
            <person name="Rodriguez J.C."/>
            <person name="Van S.L."/>
            <person name="Yuan L."/>
            <person name="Wang Z."/>
            <person name="Xia Z."/>
            <person name="Xiao L."/>
            <person name="Anderson O.D."/>
            <person name="Ouyang S."/>
            <person name="Liang Y."/>
            <person name="Zimin A.V."/>
            <person name="Pertea G."/>
            <person name="Qi P."/>
            <person name="Bennetzen J.L."/>
            <person name="Dai X."/>
            <person name="Dawson M.W."/>
            <person name="Muller H.G."/>
            <person name="Kugler K."/>
            <person name="Rivarola-Duarte L."/>
            <person name="Spannagl M."/>
            <person name="Mayer K.F.X."/>
            <person name="Lu F.H."/>
            <person name="Bevan M.W."/>
            <person name="Leroy P."/>
            <person name="Li P."/>
            <person name="You F.M."/>
            <person name="Sun Q."/>
            <person name="Liu Z."/>
            <person name="Lyons E."/>
            <person name="Wicker T."/>
            <person name="Salzberg S.L."/>
            <person name="Devos K.M."/>
            <person name="Dvorak J."/>
        </authorList>
    </citation>
    <scope>NUCLEOTIDE SEQUENCE [LARGE SCALE GENOMIC DNA]</scope>
    <source>
        <strain evidence="2">cv. AL8/78</strain>
    </source>
</reference>
<accession>A0A453R0S6</accession>
<reference evidence="3" key="2">
    <citation type="journal article" date="2017" name="Nat. Plants">
        <title>The Aegilops tauschii genome reveals multiple impacts of transposons.</title>
        <authorList>
            <person name="Zhao G."/>
            <person name="Zou C."/>
            <person name="Li K."/>
            <person name="Wang K."/>
            <person name="Li T."/>
            <person name="Gao L."/>
            <person name="Zhang X."/>
            <person name="Wang H."/>
            <person name="Yang Z."/>
            <person name="Liu X."/>
            <person name="Jiang W."/>
            <person name="Mao L."/>
            <person name="Kong X."/>
            <person name="Jiao Y."/>
            <person name="Jia J."/>
        </authorList>
    </citation>
    <scope>NUCLEOTIDE SEQUENCE [LARGE SCALE GENOMIC DNA]</scope>
    <source>
        <strain evidence="3">cv. AL8/78</strain>
    </source>
</reference>
<reference evidence="2" key="5">
    <citation type="journal article" date="2021" name="G3 (Bethesda)">
        <title>Aegilops tauschii genome assembly Aet v5.0 features greater sequence contiguity and improved annotation.</title>
        <authorList>
            <person name="Wang L."/>
            <person name="Zhu T."/>
            <person name="Rodriguez J.C."/>
            <person name="Deal K.R."/>
            <person name="Dubcovsky J."/>
            <person name="McGuire P.E."/>
            <person name="Lux T."/>
            <person name="Spannagl M."/>
            <person name="Mayer K.F.X."/>
            <person name="Baldrich P."/>
            <person name="Meyers B.C."/>
            <person name="Huo N."/>
            <person name="Gu Y.Q."/>
            <person name="Zhou H."/>
            <person name="Devos K.M."/>
            <person name="Bennetzen J.L."/>
            <person name="Unver T."/>
            <person name="Budak H."/>
            <person name="Gulick P.J."/>
            <person name="Galiba G."/>
            <person name="Kalapos B."/>
            <person name="Nelson D.R."/>
            <person name="Li P."/>
            <person name="You F.M."/>
            <person name="Luo M.C."/>
            <person name="Dvorak J."/>
        </authorList>
    </citation>
    <scope>NUCLEOTIDE SEQUENCE [LARGE SCALE GENOMIC DNA]</scope>
    <source>
        <strain evidence="2">cv. AL8/78</strain>
    </source>
</reference>
<dbReference type="EnsemblPlants" id="AET7Gv20417100.4">
    <property type="protein sequence ID" value="AET7Gv20417100.4"/>
    <property type="gene ID" value="AET7Gv20417100"/>
</dbReference>
<evidence type="ECO:0000313" key="2">
    <source>
        <dbReference type="EnsemblPlants" id="AET7Gv20417100.6"/>
    </source>
</evidence>
<dbReference type="Gramene" id="AET7Gv20417100.5">
    <property type="protein sequence ID" value="AET7Gv20417100.5"/>
    <property type="gene ID" value="AET7Gv20417100"/>
</dbReference>
<evidence type="ECO:0000256" key="1">
    <source>
        <dbReference type="SAM" id="MobiDB-lite"/>
    </source>
</evidence>
<name>A0A453R0S6_AEGTS</name>
<organism evidence="2 3">
    <name type="scientific">Aegilops tauschii subsp. strangulata</name>
    <name type="common">Goatgrass</name>
    <dbReference type="NCBI Taxonomy" id="200361"/>
    <lineage>
        <taxon>Eukaryota</taxon>
        <taxon>Viridiplantae</taxon>
        <taxon>Streptophyta</taxon>
        <taxon>Embryophyta</taxon>
        <taxon>Tracheophyta</taxon>
        <taxon>Spermatophyta</taxon>
        <taxon>Magnoliopsida</taxon>
        <taxon>Liliopsida</taxon>
        <taxon>Poales</taxon>
        <taxon>Poaceae</taxon>
        <taxon>BOP clade</taxon>
        <taxon>Pooideae</taxon>
        <taxon>Triticodae</taxon>
        <taxon>Triticeae</taxon>
        <taxon>Triticinae</taxon>
        <taxon>Aegilops</taxon>
    </lineage>
</organism>
<reference evidence="3" key="1">
    <citation type="journal article" date="2014" name="Science">
        <title>Ancient hybridizations among the ancestral genomes of bread wheat.</title>
        <authorList>
            <consortium name="International Wheat Genome Sequencing Consortium,"/>
            <person name="Marcussen T."/>
            <person name="Sandve S.R."/>
            <person name="Heier L."/>
            <person name="Spannagl M."/>
            <person name="Pfeifer M."/>
            <person name="Jakobsen K.S."/>
            <person name="Wulff B.B."/>
            <person name="Steuernagel B."/>
            <person name="Mayer K.F."/>
            <person name="Olsen O.A."/>
        </authorList>
    </citation>
    <scope>NUCLEOTIDE SEQUENCE [LARGE SCALE GENOMIC DNA]</scope>
    <source>
        <strain evidence="3">cv. AL8/78</strain>
    </source>
</reference>
<dbReference type="Gramene" id="AET7Gv20417100.7">
    <property type="protein sequence ID" value="AET7Gv20417100.7"/>
    <property type="gene ID" value="AET7Gv20417100"/>
</dbReference>
<dbReference type="Gramene" id="AET7Gv20417100.8">
    <property type="protein sequence ID" value="AET7Gv20417100.8"/>
    <property type="gene ID" value="AET7Gv20417100"/>
</dbReference>
<proteinExistence type="predicted"/>
<dbReference type="Gramene" id="AET7Gv20417100.6">
    <property type="protein sequence ID" value="AET7Gv20417100.6"/>
    <property type="gene ID" value="AET7Gv20417100"/>
</dbReference>
<dbReference type="Proteomes" id="UP000015105">
    <property type="component" value="Chromosome 7D"/>
</dbReference>
<dbReference type="Gramene" id="AET7Gv20417100.4">
    <property type="protein sequence ID" value="AET7Gv20417100.4"/>
    <property type="gene ID" value="AET7Gv20417100"/>
</dbReference>
<reference evidence="2" key="4">
    <citation type="submission" date="2019-03" db="UniProtKB">
        <authorList>
            <consortium name="EnsemblPlants"/>
        </authorList>
    </citation>
    <scope>IDENTIFICATION</scope>
</reference>
<dbReference type="EnsemblPlants" id="AET7Gv20417100.5">
    <property type="protein sequence ID" value="AET7Gv20417100.5"/>
    <property type="gene ID" value="AET7Gv20417100"/>
</dbReference>
<feature type="compositionally biased region" description="Basic residues" evidence="1">
    <location>
        <begin position="136"/>
        <end position="165"/>
    </location>
</feature>
<dbReference type="EnsemblPlants" id="AET7Gv20417100.8">
    <property type="protein sequence ID" value="AET7Gv20417100.8"/>
    <property type="gene ID" value="AET7Gv20417100"/>
</dbReference>
<dbReference type="EnsemblPlants" id="AET7Gv20417100.7">
    <property type="protein sequence ID" value="AET7Gv20417100.7"/>
    <property type="gene ID" value="AET7Gv20417100"/>
</dbReference>
<sequence>PVRLRCGRGRPAPACAWRRSRVPARLLGRAELAPASAWTGGPCVSGGLGGRPGGAWGGRTSLSLFLAATRCRRHRCYNLLLPTAADRARVLLLPRGLAHCRRRSPLARPLRRQAVPSRPRPPRGRLPPPPSASRSRSSRRRPRPRRPRPGRRRRLRAPPHHRQRGPQRAEDRGRGGVCGGRLDPAVLLLRLPRLLAVPVRPRHASSPPALADQVTMVPAGWGDDWKLFPSQCKYSAGAFPGGGKNASWGAQRLEML</sequence>
<keyword evidence="3" id="KW-1185">Reference proteome</keyword>
<protein>
    <submittedName>
        <fullName evidence="2">Uncharacterized protein</fullName>
    </submittedName>
</protein>
<dbReference type="EnsemblPlants" id="AET7Gv20417100.6">
    <property type="protein sequence ID" value="AET7Gv20417100.6"/>
    <property type="gene ID" value="AET7Gv20417100"/>
</dbReference>
<dbReference type="AlphaFoldDB" id="A0A453R0S6"/>
<feature type="region of interest" description="Disordered" evidence="1">
    <location>
        <begin position="104"/>
        <end position="177"/>
    </location>
</feature>
<evidence type="ECO:0000313" key="3">
    <source>
        <dbReference type="Proteomes" id="UP000015105"/>
    </source>
</evidence>